<keyword evidence="12" id="KW-1185">Reference proteome</keyword>
<reference evidence="12" key="1">
    <citation type="journal article" date="2019" name="Database">
        <title>The radish genome database (RadishGD): an integrated information resource for radish genomics.</title>
        <authorList>
            <person name="Yu H.J."/>
            <person name="Baek S."/>
            <person name="Lee Y.J."/>
            <person name="Cho A."/>
            <person name="Mun J.H."/>
        </authorList>
    </citation>
    <scope>NUCLEOTIDE SEQUENCE [LARGE SCALE GENOMIC DNA]</scope>
    <source>
        <strain evidence="12">cv. WK10039</strain>
    </source>
</reference>
<name>A0A6J0LPV1_RAPSA</name>
<dbReference type="GO" id="GO:0061630">
    <property type="term" value="F:ubiquitin protein ligase activity"/>
    <property type="evidence" value="ECO:0007669"/>
    <property type="project" value="UniProtKB-EC"/>
</dbReference>
<dbReference type="GO" id="GO:0043161">
    <property type="term" value="P:proteasome-mediated ubiquitin-dependent protein catabolic process"/>
    <property type="evidence" value="ECO:0007669"/>
    <property type="project" value="UniProtKB-ARBA"/>
</dbReference>
<keyword evidence="4" id="KW-0808">Transferase</keyword>
<proteinExistence type="predicted"/>
<keyword evidence="5" id="KW-0479">Metal-binding</keyword>
<reference evidence="13 14" key="2">
    <citation type="submission" date="2025-04" db="UniProtKB">
        <authorList>
            <consortium name="RefSeq"/>
        </authorList>
    </citation>
    <scope>IDENTIFICATION</scope>
    <source>
        <tissue evidence="13 14">Leaf</tissue>
    </source>
</reference>
<dbReference type="InterPro" id="IPR001841">
    <property type="entry name" value="Znf_RING"/>
</dbReference>
<evidence type="ECO:0000313" key="13">
    <source>
        <dbReference type="RefSeq" id="XP_018461391.1"/>
    </source>
</evidence>
<dbReference type="PANTHER" id="PTHR22937:SF224">
    <property type="entry name" value="E3 UBIQUITIN-PROTEIN LIGASE MBR1-RELATED"/>
    <property type="match status" value="1"/>
</dbReference>
<dbReference type="Gene3D" id="3.30.40.10">
    <property type="entry name" value="Zinc/RING finger domain, C3HC4 (zinc finger)"/>
    <property type="match status" value="1"/>
</dbReference>
<feature type="compositionally biased region" description="Polar residues" evidence="10">
    <location>
        <begin position="245"/>
        <end position="267"/>
    </location>
</feature>
<evidence type="ECO:0000259" key="11">
    <source>
        <dbReference type="PROSITE" id="PS50089"/>
    </source>
</evidence>
<dbReference type="RefSeq" id="XP_056851206.1">
    <property type="nucleotide sequence ID" value="XM_056995226.1"/>
</dbReference>
<organism evidence="12 13">
    <name type="scientific">Raphanus sativus</name>
    <name type="common">Radish</name>
    <name type="synonym">Raphanus raphanistrum var. sativus</name>
    <dbReference type="NCBI Taxonomy" id="3726"/>
    <lineage>
        <taxon>Eukaryota</taxon>
        <taxon>Viridiplantae</taxon>
        <taxon>Streptophyta</taxon>
        <taxon>Embryophyta</taxon>
        <taxon>Tracheophyta</taxon>
        <taxon>Spermatophyta</taxon>
        <taxon>Magnoliopsida</taxon>
        <taxon>eudicotyledons</taxon>
        <taxon>Gunneridae</taxon>
        <taxon>Pentapetalae</taxon>
        <taxon>rosids</taxon>
        <taxon>malvids</taxon>
        <taxon>Brassicales</taxon>
        <taxon>Brassicaceae</taxon>
        <taxon>Brassiceae</taxon>
        <taxon>Raphanus</taxon>
    </lineage>
</organism>
<dbReference type="Pfam" id="PF13639">
    <property type="entry name" value="zf-RING_2"/>
    <property type="match status" value="1"/>
</dbReference>
<dbReference type="SUPFAM" id="SSF57850">
    <property type="entry name" value="RING/U-box"/>
    <property type="match status" value="1"/>
</dbReference>
<dbReference type="RefSeq" id="XP_056851205.1">
    <property type="nucleotide sequence ID" value="XM_056995225.1"/>
</dbReference>
<feature type="compositionally biased region" description="Polar residues" evidence="10">
    <location>
        <begin position="1"/>
        <end position="40"/>
    </location>
</feature>
<protein>
    <recommendedName>
        <fullName evidence="3">RING-type E3 ubiquitin transferase</fullName>
        <ecNumber evidence="3">2.3.2.27</ecNumber>
    </recommendedName>
</protein>
<evidence type="ECO:0000256" key="1">
    <source>
        <dbReference type="ARBA" id="ARBA00000900"/>
    </source>
</evidence>
<accession>A0A6J0LPV1</accession>
<gene>
    <name evidence="13 14 15" type="primary">LOC108832402</name>
</gene>
<dbReference type="KEGG" id="rsz:108832402"/>
<dbReference type="AlphaFoldDB" id="A0A6J0LPV1"/>
<evidence type="ECO:0000256" key="10">
    <source>
        <dbReference type="SAM" id="MobiDB-lite"/>
    </source>
</evidence>
<feature type="region of interest" description="Disordered" evidence="10">
    <location>
        <begin position="305"/>
        <end position="432"/>
    </location>
</feature>
<feature type="compositionally biased region" description="Low complexity" evidence="10">
    <location>
        <begin position="204"/>
        <end position="215"/>
    </location>
</feature>
<evidence type="ECO:0000313" key="15">
    <source>
        <dbReference type="RefSeq" id="XP_056851206.1"/>
    </source>
</evidence>
<dbReference type="OrthoDB" id="8062037at2759"/>
<feature type="compositionally biased region" description="Polar residues" evidence="10">
    <location>
        <begin position="305"/>
        <end position="327"/>
    </location>
</feature>
<dbReference type="EC" id="2.3.2.27" evidence="3"/>
<dbReference type="Proteomes" id="UP000504610">
    <property type="component" value="Chromosome 9"/>
</dbReference>
<evidence type="ECO:0000256" key="3">
    <source>
        <dbReference type="ARBA" id="ARBA00012483"/>
    </source>
</evidence>
<feature type="region of interest" description="Disordered" evidence="10">
    <location>
        <begin position="204"/>
        <end position="278"/>
    </location>
</feature>
<evidence type="ECO:0000256" key="4">
    <source>
        <dbReference type="ARBA" id="ARBA00022679"/>
    </source>
</evidence>
<dbReference type="InterPro" id="IPR013083">
    <property type="entry name" value="Znf_RING/FYVE/PHD"/>
</dbReference>
<dbReference type="GO" id="GO:0008270">
    <property type="term" value="F:zinc ion binding"/>
    <property type="evidence" value="ECO:0007669"/>
    <property type="project" value="UniProtKB-KW"/>
</dbReference>
<keyword evidence="7" id="KW-0833">Ubl conjugation pathway</keyword>
<comment type="pathway">
    <text evidence="2">Protein modification; protein ubiquitination.</text>
</comment>
<feature type="domain" description="RING-type" evidence="11">
    <location>
        <begin position="560"/>
        <end position="601"/>
    </location>
</feature>
<dbReference type="GO" id="GO:0010228">
    <property type="term" value="P:vegetative to reproductive phase transition of meristem"/>
    <property type="evidence" value="ECO:0007669"/>
    <property type="project" value="UniProtKB-ARBA"/>
</dbReference>
<dbReference type="FunFam" id="3.30.40.10:FF:000309">
    <property type="entry name" value="E3 ubiquitin-protein ligase MBR2"/>
    <property type="match status" value="1"/>
</dbReference>
<sequence length="607" mass="65340">MNPMQGQQSTGGSSTELNQGDNESVYSAESTMMNPVTSTPPGRPAYASPAQNHNWWRLGEPSTVSGPSGGQVEIKTNQDGRQLGSNGMVHAAGYIRHGPSFLRGSSSNAMPQHANMSMDMDSDGYGAVAQSSGLAFRHGSSVQVTGESSSGPAASSLDGWGSSCKRKALEAAAAAAAPPPPPPPDCVASRPDLSHYAAAAASSSLSLATTPSQASPNRTEQMFGSVGGGTNASHSVRNPGRRLNPRQTVGFSVSHSGGSMQQSSPLNSPFIDPQDMMRASSGENQTNLVHLPALTRNIPQFGWDTSFTSRASTSSGPQWETPRSNPEQQQQQPMFAPDQSIWSFSRGNPSDDSRAGPSSAQQQLSPAWIPPPARASEHSPWSLFPPPSVESQSTTSHGAPLLPTGPSVSSNEAAMPSSSNNSRSHRSRQRRSGLLLSERHSELLHLRHLGRTLAADSDGRNHLISEIRQVLTAMRRGENLRMEDYMVFDPLIFQSMTEMHDRHREMRLDVDNMSYEELLALGERIGDVSTGLREDVILKTMKQHKCTSSSAELPQDIEPCCICQEEYAEGDDLGTLECGHEFHKDCIKQWVMLKNLCPICKTVALTT</sequence>
<keyword evidence="6 9" id="KW-0863">Zinc-finger</keyword>
<dbReference type="PROSITE" id="PS50089">
    <property type="entry name" value="ZF_RING_2"/>
    <property type="match status" value="1"/>
</dbReference>
<dbReference type="GeneID" id="108832402"/>
<evidence type="ECO:0000313" key="12">
    <source>
        <dbReference type="Proteomes" id="UP000504610"/>
    </source>
</evidence>
<feature type="compositionally biased region" description="Polar residues" evidence="10">
    <location>
        <begin position="140"/>
        <end position="153"/>
    </location>
</feature>
<evidence type="ECO:0000256" key="6">
    <source>
        <dbReference type="ARBA" id="ARBA00022771"/>
    </source>
</evidence>
<keyword evidence="8" id="KW-0862">Zinc</keyword>
<comment type="catalytic activity">
    <reaction evidence="1">
        <text>S-ubiquitinyl-[E2 ubiquitin-conjugating enzyme]-L-cysteine + [acceptor protein]-L-lysine = [E2 ubiquitin-conjugating enzyme]-L-cysteine + N(6)-ubiquitinyl-[acceptor protein]-L-lysine.</text>
        <dbReference type="EC" id="2.3.2.27"/>
    </reaction>
</comment>
<dbReference type="PANTHER" id="PTHR22937">
    <property type="entry name" value="E3 UBIQUITIN-PROTEIN LIGASE RNF165"/>
    <property type="match status" value="1"/>
</dbReference>
<feature type="region of interest" description="Disordered" evidence="10">
    <location>
        <begin position="140"/>
        <end position="160"/>
    </location>
</feature>
<dbReference type="SMART" id="SM00184">
    <property type="entry name" value="RING"/>
    <property type="match status" value="1"/>
</dbReference>
<feature type="compositionally biased region" description="Polar residues" evidence="10">
    <location>
        <begin position="355"/>
        <end position="365"/>
    </location>
</feature>
<evidence type="ECO:0000256" key="7">
    <source>
        <dbReference type="ARBA" id="ARBA00022786"/>
    </source>
</evidence>
<evidence type="ECO:0000256" key="9">
    <source>
        <dbReference type="PROSITE-ProRule" id="PRU00175"/>
    </source>
</evidence>
<dbReference type="CDD" id="cd23113">
    <property type="entry name" value="RING-H2_MBR"/>
    <property type="match status" value="1"/>
</dbReference>
<dbReference type="InterPro" id="IPR045191">
    <property type="entry name" value="MBR1/2-like"/>
</dbReference>
<dbReference type="RefSeq" id="XP_018461391.1">
    <property type="nucleotide sequence ID" value="XM_018605889.2"/>
</dbReference>
<evidence type="ECO:0000256" key="5">
    <source>
        <dbReference type="ARBA" id="ARBA00022723"/>
    </source>
</evidence>
<evidence type="ECO:0000313" key="14">
    <source>
        <dbReference type="RefSeq" id="XP_056851205.1"/>
    </source>
</evidence>
<evidence type="ECO:0000256" key="2">
    <source>
        <dbReference type="ARBA" id="ARBA00004906"/>
    </source>
</evidence>
<feature type="region of interest" description="Disordered" evidence="10">
    <location>
        <begin position="1"/>
        <end position="70"/>
    </location>
</feature>
<evidence type="ECO:0000256" key="8">
    <source>
        <dbReference type="ARBA" id="ARBA00022833"/>
    </source>
</evidence>